<dbReference type="STRING" id="406818.XBJ1_0014"/>
<dbReference type="EMBL" id="FN667741">
    <property type="protein sequence ID" value="CBJ79169.1"/>
    <property type="molecule type" value="Genomic_DNA"/>
</dbReference>
<keyword evidence="2" id="KW-0645">Protease</keyword>
<evidence type="ECO:0000313" key="3">
    <source>
        <dbReference type="Proteomes" id="UP000002045"/>
    </source>
</evidence>
<dbReference type="InterPro" id="IPR002725">
    <property type="entry name" value="YgjP-like_metallopeptidase"/>
</dbReference>
<keyword evidence="2" id="KW-0482">Metalloprotease</keyword>
<dbReference type="Pfam" id="PF01863">
    <property type="entry name" value="YgjP-like"/>
    <property type="match status" value="1"/>
</dbReference>
<dbReference type="RefSeq" id="WP_012986642.1">
    <property type="nucleotide sequence ID" value="NC_013892.1"/>
</dbReference>
<dbReference type="AlphaFoldDB" id="D3UXZ1"/>
<reference evidence="2" key="1">
    <citation type="journal article" date="2011" name="PLoS ONE">
        <title>The entomopathogenic bacterial endosymbionts xenorhabdus and photorhabdus: convergent lifestyles from divergent genomes.</title>
        <authorList>
            <person name="Chaston J.M."/>
            <person name="Suen G."/>
            <person name="Tucker S.L."/>
            <person name="Andersen A.W."/>
            <person name="Bhasin A."/>
            <person name="Bode E."/>
            <person name="Bode H.B."/>
            <person name="Brachmann A.O."/>
            <person name="Cowles C.E."/>
            <person name="Cowles K.N."/>
            <person name="Darby C."/>
            <person name="de Leon L."/>
            <person name="Drace K."/>
            <person name="Du Z."/>
            <person name="Givaudan A."/>
            <person name="Herbert Tran E.E."/>
            <person name="Jewell K.A."/>
            <person name="Knack J.J."/>
            <person name="Krasomil-Osterfeld K.C."/>
            <person name="Kukor R."/>
            <person name="Lanois A."/>
            <person name="Latreille P."/>
            <person name="Leimgruber N.K."/>
            <person name="Lipke C.M."/>
            <person name="Liu R."/>
            <person name="Lu X."/>
            <person name="Martens E.C."/>
            <person name="Marri P.R."/>
            <person name="Medigue C."/>
            <person name="Menard M.L."/>
            <person name="Miller N.M."/>
            <person name="Morales-Soto N."/>
            <person name="Norton S."/>
            <person name="Ogier J.C."/>
            <person name="Orchard S.S."/>
            <person name="Park D."/>
            <person name="Park Y."/>
            <person name="Qurollo B.A."/>
            <person name="Sugar D.R."/>
            <person name="Richards G.R."/>
            <person name="Rouy Z."/>
            <person name="Slominski B."/>
            <person name="Slominski K."/>
            <person name="Snyder H."/>
            <person name="Tjaden B.C."/>
            <person name="van der Hoeven R."/>
            <person name="Welch R.D."/>
            <person name="Wheeler C."/>
            <person name="Xiang B."/>
            <person name="Barbazuk B."/>
            <person name="Gaudriault S."/>
            <person name="Goodner B."/>
            <person name="Slater S.C."/>
            <person name="Forst S."/>
            <person name="Goldman B.S."/>
            <person name="Goodrich-Blair H."/>
        </authorList>
    </citation>
    <scope>NUCLEOTIDE SEQUENCE [LARGE SCALE GENOMIC DNA]</scope>
    <source>
        <strain evidence="2">SS-2004</strain>
    </source>
</reference>
<organism evidence="2 3">
    <name type="scientific">Xenorhabdus bovienii (strain SS-2004)</name>
    <name type="common">Xenorhabdus nematophila subsp. bovienii</name>
    <dbReference type="NCBI Taxonomy" id="406818"/>
    <lineage>
        <taxon>Bacteria</taxon>
        <taxon>Pseudomonadati</taxon>
        <taxon>Pseudomonadota</taxon>
        <taxon>Gammaproteobacteria</taxon>
        <taxon>Enterobacterales</taxon>
        <taxon>Morganellaceae</taxon>
        <taxon>Xenorhabdus</taxon>
    </lineage>
</organism>
<protein>
    <submittedName>
        <fullName evidence="2">Putative Zinc metalloprotease</fullName>
    </submittedName>
</protein>
<accession>D3UXZ1</accession>
<dbReference type="HOGENOM" id="CLU_065947_1_0_6"/>
<dbReference type="Proteomes" id="UP000002045">
    <property type="component" value="Chromosome"/>
</dbReference>
<keyword evidence="2" id="KW-0378">Hydrolase</keyword>
<gene>
    <name evidence="2" type="ordered locus">XBJ1_0014</name>
</gene>
<dbReference type="GO" id="GO:0008237">
    <property type="term" value="F:metallopeptidase activity"/>
    <property type="evidence" value="ECO:0007669"/>
    <property type="project" value="UniProtKB-KW"/>
</dbReference>
<proteinExistence type="predicted"/>
<name>D3UXZ1_XENBS</name>
<dbReference type="GO" id="GO:0006508">
    <property type="term" value="P:proteolysis"/>
    <property type="evidence" value="ECO:0007669"/>
    <property type="project" value="UniProtKB-KW"/>
</dbReference>
<dbReference type="InterPro" id="IPR053136">
    <property type="entry name" value="UTP_pyrophosphatase-like"/>
</dbReference>
<dbReference type="PANTHER" id="PTHR30399">
    <property type="entry name" value="UNCHARACTERIZED PROTEIN YGJP"/>
    <property type="match status" value="1"/>
</dbReference>
<dbReference type="PANTHER" id="PTHR30399:SF1">
    <property type="entry name" value="UTP PYROPHOSPHATASE"/>
    <property type="match status" value="1"/>
</dbReference>
<feature type="domain" description="YgjP-like metallopeptidase" evidence="1">
    <location>
        <begin position="22"/>
        <end position="225"/>
    </location>
</feature>
<dbReference type="eggNOG" id="COG1451">
    <property type="taxonomic scope" value="Bacteria"/>
</dbReference>
<sequence>MAQLTIGKIDMQLNRKAIKNLHISVLPPDGLVRISAPMHMSDTAIRMAVISRIPWIKKQQQDFARQPRQSEREMVNGECHYLWGRRHRLNIVEHVGKQQVKTSGEKIYLYVPYGAPFEKKAQVLSDYYRAALKERIEKLLMHWQPIIGVMPSSWGIKKMKTKWGSCNTVSGSIWLNLELAKKPLECLEFILVHELVHLLERKHNERFMTYMDGYLPDWRERKRLLSILPLSNDEWVTPCVALLDISD</sequence>
<dbReference type="KEGG" id="xbo:XBJ1_0014"/>
<evidence type="ECO:0000259" key="1">
    <source>
        <dbReference type="Pfam" id="PF01863"/>
    </source>
</evidence>
<dbReference type="PATRIC" id="fig|406818.4.peg.10"/>
<dbReference type="Gene3D" id="3.30.2010.10">
    <property type="entry name" value="Metalloproteases ('zincins'), catalytic domain"/>
    <property type="match status" value="1"/>
</dbReference>
<evidence type="ECO:0000313" key="2">
    <source>
        <dbReference type="EMBL" id="CBJ79169.1"/>
    </source>
</evidence>
<dbReference type="CDD" id="cd07344">
    <property type="entry name" value="M48_yhfN_like"/>
    <property type="match status" value="1"/>
</dbReference>